<dbReference type="InterPro" id="IPR000649">
    <property type="entry name" value="IF-2B-related"/>
</dbReference>
<dbReference type="OMA" id="CETRPLN"/>
<dbReference type="EMBL" id="LK041860">
    <property type="protein sequence ID" value="CDY70356.1"/>
    <property type="molecule type" value="Genomic_DNA"/>
</dbReference>
<evidence type="ECO:0000256" key="3">
    <source>
        <dbReference type="ARBA" id="ARBA00023167"/>
    </source>
</evidence>
<dbReference type="PaxDb" id="3708-A0A078JY24"/>
<evidence type="ECO:0000256" key="1">
    <source>
        <dbReference type="ARBA" id="ARBA00022490"/>
    </source>
</evidence>
<comment type="similarity">
    <text evidence="6">Belongs to the eIF-2B alpha/beta/delta subunits family. MtnA subfamily.</text>
</comment>
<dbReference type="InterPro" id="IPR005251">
    <property type="entry name" value="IF-M1Pi"/>
</dbReference>
<gene>
    <name evidence="8" type="primary">BnaCnng67980D</name>
    <name evidence="7" type="ORF">DARMORV10_C07P09540.1</name>
    <name evidence="8" type="ORF">GSBRNA2T00098221001</name>
</gene>
<keyword evidence="5 6" id="KW-0539">Nucleus</keyword>
<dbReference type="Gene3D" id="3.40.50.10470">
    <property type="entry name" value="Translation initiation factor eif-2b, domain 2"/>
    <property type="match status" value="1"/>
</dbReference>
<keyword evidence="2 6" id="KW-0028">Amino-acid biosynthesis</keyword>
<dbReference type="UniPathway" id="UPA00904">
    <property type="reaction ID" value="UER00874"/>
</dbReference>
<name>A0A078JY24_BRANA</name>
<keyword evidence="1 6" id="KW-0963">Cytoplasm</keyword>
<keyword evidence="4 6" id="KW-0413">Isomerase</keyword>
<dbReference type="GO" id="GO:0005634">
    <property type="term" value="C:nucleus"/>
    <property type="evidence" value="ECO:0007669"/>
    <property type="project" value="UniProtKB-SubCell"/>
</dbReference>
<reference evidence="8" key="1">
    <citation type="journal article" date="2014" name="Science">
        <title>Plant genetics. Early allopolyploid evolution in the post-Neolithic Brassica napus oilseed genome.</title>
        <authorList>
            <person name="Chalhoub B."/>
            <person name="Denoeud F."/>
            <person name="Liu S."/>
            <person name="Parkin I.A."/>
            <person name="Tang H."/>
            <person name="Wang X."/>
            <person name="Chiquet J."/>
            <person name="Belcram H."/>
            <person name="Tong C."/>
            <person name="Samans B."/>
            <person name="Correa M."/>
            <person name="Da Silva C."/>
            <person name="Just J."/>
            <person name="Falentin C."/>
            <person name="Koh C.S."/>
            <person name="Le Clainche I."/>
            <person name="Bernard M."/>
            <person name="Bento P."/>
            <person name="Noel B."/>
            <person name="Labadie K."/>
            <person name="Alberti A."/>
            <person name="Charles M."/>
            <person name="Arnaud D."/>
            <person name="Guo H."/>
            <person name="Daviaud C."/>
            <person name="Alamery S."/>
            <person name="Jabbari K."/>
            <person name="Zhao M."/>
            <person name="Edger P.P."/>
            <person name="Chelaifa H."/>
            <person name="Tack D."/>
            <person name="Lassalle G."/>
            <person name="Mestiri I."/>
            <person name="Schnel N."/>
            <person name="Le Paslier M.C."/>
            <person name="Fan G."/>
            <person name="Renault V."/>
            <person name="Bayer P.E."/>
            <person name="Golicz A.A."/>
            <person name="Manoli S."/>
            <person name="Lee T.H."/>
            <person name="Thi V.H."/>
            <person name="Chalabi S."/>
            <person name="Hu Q."/>
            <person name="Fan C."/>
            <person name="Tollenaere R."/>
            <person name="Lu Y."/>
            <person name="Battail C."/>
            <person name="Shen J."/>
            <person name="Sidebottom C.H."/>
            <person name="Wang X."/>
            <person name="Canaguier A."/>
            <person name="Chauveau A."/>
            <person name="Berard A."/>
            <person name="Deniot G."/>
            <person name="Guan M."/>
            <person name="Liu Z."/>
            <person name="Sun F."/>
            <person name="Lim Y.P."/>
            <person name="Lyons E."/>
            <person name="Town C.D."/>
            <person name="Bancroft I."/>
            <person name="Wang X."/>
            <person name="Meng J."/>
            <person name="Ma J."/>
            <person name="Pires J.C."/>
            <person name="King G.J."/>
            <person name="Brunel D."/>
            <person name="Delourme R."/>
            <person name="Renard M."/>
            <person name="Aury J.M."/>
            <person name="Adams K.L."/>
            <person name="Batley J."/>
            <person name="Snowdon R.J."/>
            <person name="Tost J."/>
            <person name="Edwards D."/>
            <person name="Zhou Y."/>
            <person name="Hua W."/>
            <person name="Sharpe A.G."/>
            <person name="Paterson A.H."/>
            <person name="Guan C."/>
            <person name="Wincker P."/>
        </authorList>
    </citation>
    <scope>NUCLEOTIDE SEQUENCE [LARGE SCALE GENOMIC DNA]</scope>
</reference>
<dbReference type="PANTHER" id="PTHR43475:SF1">
    <property type="entry name" value="METHYLTHIORIBOSE-1-PHOSPHATE ISOMERASE"/>
    <property type="match status" value="1"/>
</dbReference>
<feature type="site" description="Transition state stabilizer" evidence="6">
    <location>
        <position position="175"/>
    </location>
</feature>
<dbReference type="Gramene" id="CDY70356">
    <property type="protein sequence ID" value="CDY70356"/>
    <property type="gene ID" value="GSBRNA2T00098221001"/>
</dbReference>
<comment type="catalytic activity">
    <reaction evidence="6">
        <text>5-(methylsulfanyl)-alpha-D-ribose 1-phosphate = 5-(methylsulfanyl)-D-ribulose 1-phosphate</text>
        <dbReference type="Rhea" id="RHEA:19989"/>
        <dbReference type="ChEBI" id="CHEBI:58533"/>
        <dbReference type="ChEBI" id="CHEBI:58548"/>
        <dbReference type="EC" id="5.3.1.23"/>
    </reaction>
</comment>
<dbReference type="HAMAP" id="MF_01678">
    <property type="entry name" value="Salvage_MtnA"/>
    <property type="match status" value="1"/>
</dbReference>
<dbReference type="InterPro" id="IPR042529">
    <property type="entry name" value="IF_2B-like_C"/>
</dbReference>
<dbReference type="EMBL" id="HG994371">
    <property type="protein sequence ID" value="CAF1958768.1"/>
    <property type="molecule type" value="Genomic_DNA"/>
</dbReference>
<evidence type="ECO:0000313" key="7">
    <source>
        <dbReference type="EMBL" id="CAF1958768.1"/>
    </source>
</evidence>
<evidence type="ECO:0000256" key="4">
    <source>
        <dbReference type="ARBA" id="ARBA00023235"/>
    </source>
</evidence>
<reference evidence="8" key="2">
    <citation type="submission" date="2014-06" db="EMBL/GenBank/DDBJ databases">
        <authorList>
            <person name="Genoscope - CEA"/>
        </authorList>
    </citation>
    <scope>NUCLEOTIDE SEQUENCE</scope>
</reference>
<dbReference type="GO" id="GO:0005737">
    <property type="term" value="C:cytoplasm"/>
    <property type="evidence" value="ECO:0007669"/>
    <property type="project" value="UniProtKB-SubCell"/>
</dbReference>
<dbReference type="AlphaFoldDB" id="A0A078JY24"/>
<dbReference type="SUPFAM" id="SSF100950">
    <property type="entry name" value="NagB/RpiA/CoA transferase-like"/>
    <property type="match status" value="1"/>
</dbReference>
<evidence type="ECO:0000313" key="8">
    <source>
        <dbReference type="EMBL" id="CDY70356.1"/>
    </source>
</evidence>
<keyword evidence="3 6" id="KW-0486">Methionine biosynthesis</keyword>
<sequence>MSGEGDTTLKSICYKPGSLQLLDQQRKLPLETTYLEIRDTADGWSAIQEMVVRGAPAIAIAAALSLAVEVSNFSGFDGSSAEAVAFLEKKLDYLVSSRPTAVNLADASLKLKQVIANALASSAAEPNSIFKAYIEAAENMLEDDVASNKAIGTFGSSLLRQQAKNPDKLSVLTHCNTGSLATAGYGTALGVIRALHTQGVLERAYCTETRPFNQGSRLTAFELVHEKIPATLIADSAAAALMKDGRVDGVVVGADRVASNGDTANKIGTYSLALCAKHHGIPFYVAAPLTSVDLSLSSGKEIVIEERTAKELLNTHGGLGERIAAPGISVWNPAFDVTPAELIAGIITEKGVITKNANDAFDISSFAKKVTGN</sequence>
<evidence type="ECO:0000256" key="5">
    <source>
        <dbReference type="ARBA" id="ARBA00023242"/>
    </source>
</evidence>
<dbReference type="Pfam" id="PF01008">
    <property type="entry name" value="IF-2B"/>
    <property type="match status" value="1"/>
</dbReference>
<proteinExistence type="inferred from homology"/>
<accession>A0A078JY24</accession>
<comment type="pathway">
    <text evidence="6">Amino-acid biosynthesis; L-methionine biosynthesis via salvage pathway; L-methionine from S-methyl-5-thio-alpha-D-ribose 1-phosphate: step 1/6.</text>
</comment>
<dbReference type="FunFam" id="1.20.120.420:FF:000002">
    <property type="entry name" value="Methylthioribose-1-phosphate isomerase"/>
    <property type="match status" value="1"/>
</dbReference>
<feature type="active site" description="Proton donor" evidence="6">
    <location>
        <position position="255"/>
    </location>
</feature>
<comment type="function">
    <text evidence="6">Catalyzes the interconversion of methylthioribose-1-phosphate (MTR-1-P) into methylthioribulose-1-phosphate (MTRu-1-P).</text>
</comment>
<protein>
    <recommendedName>
        <fullName evidence="6">Methylthioribose-1-phosphate isomerase</fullName>
        <shortName evidence="6">M1Pi</shortName>
        <shortName evidence="6">MTR-1-P isomerase</shortName>
        <ecNumber evidence="6">5.3.1.23</ecNumber>
    </recommendedName>
    <alternativeName>
        <fullName evidence="6">S-methyl-5-thioribose-1-phosphate isomerase</fullName>
    </alternativeName>
    <alternativeName>
        <fullName evidence="6">Translation initiation factor eIF-2B subunit alpha/beta/delta-like protein</fullName>
    </alternativeName>
</protein>
<dbReference type="InterPro" id="IPR027363">
    <property type="entry name" value="M1Pi_N"/>
</dbReference>
<dbReference type="Gene3D" id="1.20.120.420">
    <property type="entry name" value="translation initiation factor eif-2b, domain 1"/>
    <property type="match status" value="1"/>
</dbReference>
<dbReference type="FunFam" id="3.40.50.10470:FF:000003">
    <property type="entry name" value="Methylthioribose-1-phosphate isomerase"/>
    <property type="match status" value="1"/>
</dbReference>
<dbReference type="STRING" id="3708.A0A078JY24"/>
<reference evidence="7" key="3">
    <citation type="submission" date="2021-01" db="EMBL/GenBank/DDBJ databases">
        <authorList>
            <consortium name="Genoscope - CEA"/>
            <person name="William W."/>
        </authorList>
    </citation>
    <scope>NUCLEOTIDE SEQUENCE</scope>
</reference>
<dbReference type="NCBIfam" id="NF004326">
    <property type="entry name" value="PRK05720.1"/>
    <property type="match status" value="1"/>
</dbReference>
<dbReference type="NCBIfam" id="TIGR00524">
    <property type="entry name" value="eIF-2B_rel"/>
    <property type="match status" value="1"/>
</dbReference>
<evidence type="ECO:0000256" key="6">
    <source>
        <dbReference type="HAMAP-Rule" id="MF_03119"/>
    </source>
</evidence>
<dbReference type="EC" id="5.3.1.23" evidence="6"/>
<dbReference type="Proteomes" id="UP001295469">
    <property type="component" value="Chromosome C07"/>
</dbReference>
<dbReference type="InterPro" id="IPR011559">
    <property type="entry name" value="Initiation_fac_2B_a/b/d"/>
</dbReference>
<evidence type="ECO:0000256" key="2">
    <source>
        <dbReference type="ARBA" id="ARBA00022605"/>
    </source>
</evidence>
<dbReference type="PANTHER" id="PTHR43475">
    <property type="entry name" value="METHYLTHIORIBOSE-1-PHOSPHATE ISOMERASE"/>
    <property type="match status" value="1"/>
</dbReference>
<dbReference type="GO" id="GO:0019509">
    <property type="term" value="P:L-methionine salvage from methylthioadenosine"/>
    <property type="evidence" value="ECO:0007669"/>
    <property type="project" value="UniProtKB-UniRule"/>
</dbReference>
<dbReference type="GO" id="GO:0046523">
    <property type="term" value="F:S-methyl-5-thioribose-1-phosphate isomerase activity"/>
    <property type="evidence" value="ECO:0007669"/>
    <property type="project" value="UniProtKB-UniRule"/>
</dbReference>
<dbReference type="NCBIfam" id="TIGR00512">
    <property type="entry name" value="salvage_mtnA"/>
    <property type="match status" value="1"/>
</dbReference>
<comment type="subcellular location">
    <subcellularLocation>
        <location evidence="6">Cytoplasm</location>
    </subcellularLocation>
    <subcellularLocation>
        <location evidence="6">Nucleus</location>
    </subcellularLocation>
</comment>
<dbReference type="InterPro" id="IPR037171">
    <property type="entry name" value="NagB/RpiA_transferase-like"/>
</dbReference>
<organism evidence="8">
    <name type="scientific">Brassica napus</name>
    <name type="common">Rape</name>
    <dbReference type="NCBI Taxonomy" id="3708"/>
    <lineage>
        <taxon>Eukaryota</taxon>
        <taxon>Viridiplantae</taxon>
        <taxon>Streptophyta</taxon>
        <taxon>Embryophyta</taxon>
        <taxon>Tracheophyta</taxon>
        <taxon>Spermatophyta</taxon>
        <taxon>Magnoliopsida</taxon>
        <taxon>eudicotyledons</taxon>
        <taxon>Gunneridae</taxon>
        <taxon>Pentapetalae</taxon>
        <taxon>rosids</taxon>
        <taxon>malvids</taxon>
        <taxon>Brassicales</taxon>
        <taxon>Brassicaceae</taxon>
        <taxon>Brassiceae</taxon>
        <taxon>Brassica</taxon>
    </lineage>
</organism>